<proteinExistence type="predicted"/>
<name>A0A813EGA9_POLGL</name>
<accession>A0A813EGA9</accession>
<dbReference type="EMBL" id="CAJNNV010011057">
    <property type="protein sequence ID" value="CAE8599381.1"/>
    <property type="molecule type" value="Genomic_DNA"/>
</dbReference>
<dbReference type="AlphaFoldDB" id="A0A813EGA9"/>
<organism evidence="2 3">
    <name type="scientific">Polarella glacialis</name>
    <name type="common">Dinoflagellate</name>
    <dbReference type="NCBI Taxonomy" id="89957"/>
    <lineage>
        <taxon>Eukaryota</taxon>
        <taxon>Sar</taxon>
        <taxon>Alveolata</taxon>
        <taxon>Dinophyceae</taxon>
        <taxon>Suessiales</taxon>
        <taxon>Suessiaceae</taxon>
        <taxon>Polarella</taxon>
    </lineage>
</organism>
<keyword evidence="1" id="KW-0732">Signal</keyword>
<comment type="caution">
    <text evidence="2">The sequence shown here is derived from an EMBL/GenBank/DDBJ whole genome shotgun (WGS) entry which is preliminary data.</text>
</comment>
<dbReference type="Proteomes" id="UP000654075">
    <property type="component" value="Unassembled WGS sequence"/>
</dbReference>
<reference evidence="2" key="1">
    <citation type="submission" date="2021-02" db="EMBL/GenBank/DDBJ databases">
        <authorList>
            <person name="Dougan E. K."/>
            <person name="Rhodes N."/>
            <person name="Thang M."/>
            <person name="Chan C."/>
        </authorList>
    </citation>
    <scope>NUCLEOTIDE SEQUENCE</scope>
</reference>
<feature type="signal peptide" evidence="1">
    <location>
        <begin position="1"/>
        <end position="21"/>
    </location>
</feature>
<gene>
    <name evidence="2" type="ORF">PGLA1383_LOCUS17730</name>
</gene>
<feature type="chain" id="PRO_5032543976" evidence="1">
    <location>
        <begin position="22"/>
        <end position="886"/>
    </location>
</feature>
<dbReference type="OrthoDB" id="489176at2759"/>
<evidence type="ECO:0000313" key="2">
    <source>
        <dbReference type="EMBL" id="CAE8599381.1"/>
    </source>
</evidence>
<feature type="non-terminal residue" evidence="2">
    <location>
        <position position="886"/>
    </location>
</feature>
<protein>
    <submittedName>
        <fullName evidence="2">Uncharacterized protein</fullName>
    </submittedName>
</protein>
<evidence type="ECO:0000313" key="3">
    <source>
        <dbReference type="Proteomes" id="UP000654075"/>
    </source>
</evidence>
<evidence type="ECO:0000256" key="1">
    <source>
        <dbReference type="SAM" id="SignalP"/>
    </source>
</evidence>
<sequence>MRSLLARHWWAATACLYQASAVPEPLPAAHGTDFACDCWFGTPIHEAIQVVFAFLSQARPLFRSVWIAKRELGSAHEQLPGVLPHGGWLLNFTPQMCDRIWVEMARPVKHNEFNTELFSQVMTETLTAQQGVLGYCPMGFMALSYFCADVFWVQSKEGGTPHYAHFGMYAITLMDMFAKFYAVPGVDDCLRSDRNIWPFIGPEAVETYSVFVREVHLACALFFPLAWDVTVNQLLKSMPEQRPSLNSLAWQPAASLPQAAWDRHVCPPEPEVEEPDPELVERVAVACFVLAVWPQERDAMEDFELVLRPHCDWFAAFVALPPEAVTNLPAIPPGWSVVDLASVFPGQILADRWEDPPNSLQKFHLAVRFMREKIQWSRLTTNSKDWWFCGLESDVFFIPENVRRLIALRRLNSSQPHWLGGPRLHTLGSDGVLLEPLLGSCLATESLRRLALLVKVYSRAAEGNTTSAIDMRKSFAGHRPPVEVYVWPHTLYWCEPLQRYGYTEVMEVVTACLRAVGVYPVDPLLMFDRRGRAYFPMLPLDSVAANWSQPPSSPYRYHSNFQNFNEDAFTNWNGKEYMYAACQRAGQKIWVADYPVVFHPHIRKRPTTSRCSEGRGLRTVLFALRNLWQAGSPSARVDACVLLFLDASGFERFESASSATESGSGSWGPSAAVRDGGRTSFGARLVEPRIQGSERTTKSQCLWLAMPLVLLGAAFGLVACCQAGLFAEAAVFATANLVLLWRLWRLRLPSKWAQLERCLAAMAARREQLVAVIRLEGKPWPERLAHLKALALLQGVRAAQNLDYLALCIQAEALRHAASASDHLQRPQGSRPGVVPQLRLNAEQESQLSAEDFTYRCLQLLFAVIPRHGRQGQRQVSSDPDIFEAM</sequence>
<keyword evidence="3" id="KW-1185">Reference proteome</keyword>